<comment type="catalytic activity">
    <reaction evidence="11">
        <text>an alpha-D-Man-(1-&gt;2)-alpha-D-Man-(1-&gt;2)-alpha-D-Man-(1-&gt;3)-[alpha-D-Man-(1-&gt;2)-alpha-D-Man-(1-&gt;3)-alpha-D-Man-(1-&gt;6)]-beta-D-Man-(1-&gt;4)-beta-D-GlcNAc-(1-&gt;4)-alpha-D-GlcNAc-diphospho-di-trans,poly-cis-dolichol + a di-trans,poly-cis-dolichyl beta-D-mannosyl phosphate = an alpha-D-Man-(1-&gt;2)-alpha-D-Man-(1-&gt;2)-alpha-D-Man-(1-&gt;3)-[alpha-D-Man-(1-&gt;2)-alpha-D-Man-(1-&gt;3)-[alpha-D-Man-(1-&gt;6)]-alpha-D-Man-(1-&gt;6)]-beta-D-Man-(1-&gt;4)-beta-D-GlcNAc-(1-&gt;4)-alpha-D-GlcNAc-diphospho-di-trans,poly-cis-dolichol + a di-trans,poly-cis-dolichyl phosphate + H(+)</text>
        <dbReference type="Rhea" id="RHEA:29535"/>
        <dbReference type="Rhea" id="RHEA-COMP:19498"/>
        <dbReference type="Rhea" id="RHEA-COMP:19501"/>
        <dbReference type="Rhea" id="RHEA-COMP:19518"/>
        <dbReference type="Rhea" id="RHEA-COMP:19519"/>
        <dbReference type="ChEBI" id="CHEBI:15378"/>
        <dbReference type="ChEBI" id="CHEBI:57683"/>
        <dbReference type="ChEBI" id="CHEBI:58211"/>
        <dbReference type="ChEBI" id="CHEBI:132517"/>
        <dbReference type="ChEBI" id="CHEBI:132519"/>
        <dbReference type="EC" id="2.4.1.260"/>
    </reaction>
    <physiologicalReaction direction="left-to-right" evidence="11">
        <dbReference type="Rhea" id="RHEA:29536"/>
    </physiologicalReaction>
</comment>
<dbReference type="Proteomes" id="UP000050790">
    <property type="component" value="Unassembled WGS sequence"/>
</dbReference>
<evidence type="ECO:0000256" key="10">
    <source>
        <dbReference type="ARBA" id="ARBA00044721"/>
    </source>
</evidence>
<evidence type="ECO:0000256" key="8">
    <source>
        <dbReference type="ARBA" id="ARBA00022989"/>
    </source>
</evidence>
<evidence type="ECO:0000256" key="6">
    <source>
        <dbReference type="ARBA" id="ARBA00022692"/>
    </source>
</evidence>
<proteinExistence type="inferred from homology"/>
<keyword evidence="5" id="KW-0808">Transferase</keyword>
<keyword evidence="4 12" id="KW-0328">Glycosyltransferase</keyword>
<evidence type="ECO:0000256" key="11">
    <source>
        <dbReference type="ARBA" id="ARBA00048899"/>
    </source>
</evidence>
<name>A0AA85A152_9TREM</name>
<evidence type="ECO:0000256" key="12">
    <source>
        <dbReference type="RuleBase" id="RU363075"/>
    </source>
</evidence>
<dbReference type="PANTHER" id="PTHR22760:SF1">
    <property type="entry name" value="DOL-P-MAN:MAN(7)GLCNAC(2)-PP-DOL ALPHA-1,6-MANNOSYLTRANSFERASE"/>
    <property type="match status" value="1"/>
</dbReference>
<evidence type="ECO:0000256" key="2">
    <source>
        <dbReference type="ARBA" id="ARBA00004922"/>
    </source>
</evidence>
<evidence type="ECO:0000256" key="4">
    <source>
        <dbReference type="ARBA" id="ARBA00022676"/>
    </source>
</evidence>
<comment type="subcellular location">
    <subcellularLocation>
        <location evidence="1 12">Endoplasmic reticulum membrane</location>
        <topology evidence="1 12">Multi-pass membrane protein</topology>
    </subcellularLocation>
</comment>
<dbReference type="InterPro" id="IPR005599">
    <property type="entry name" value="GPI_mannosylTrfase"/>
</dbReference>
<evidence type="ECO:0000313" key="14">
    <source>
        <dbReference type="WBParaSite" id="SMRG1_58180.1"/>
    </source>
</evidence>
<feature type="transmembrane region" description="Helical" evidence="12">
    <location>
        <begin position="326"/>
        <end position="347"/>
    </location>
</feature>
<comment type="pathway">
    <text evidence="2">Protein modification; protein glycosylation.</text>
</comment>
<feature type="transmembrane region" description="Helical" evidence="12">
    <location>
        <begin position="146"/>
        <end position="162"/>
    </location>
</feature>
<evidence type="ECO:0000256" key="3">
    <source>
        <dbReference type="ARBA" id="ARBA00007063"/>
    </source>
</evidence>
<evidence type="ECO:0000256" key="9">
    <source>
        <dbReference type="ARBA" id="ARBA00023136"/>
    </source>
</evidence>
<sequence>MSLFNMENIEILFAVYVITLVLICPYTKVEESFGMQALHDLLYLRTNITVYDHNYFPGVVPRSFLGCLSVAWIVSPLVYVNTLSGMQKFISQYIVRMCLGLIMALSLTNFSHCVKKVFGKHVCIRLLIICCSQFHLAFYASRTLPNTYAFILVLYSLGHLITRNETKFVTSAGIAILVFRSELILLFGPCLLYGLFTGSVKLRLKLLKTIITTTIISIGSTVLIDSLLWGRLIWPEFEVFYFNTILNKSGQWGIYPFHWYFTSALPKSLLSTYILLFTWIIIIILSIPLQKYFGYQHNIIYLQSNGLLLVGFIFVGLYSFLPHKELRFIIYILPIFNLVVADIWAYLEKPMLKLKGTYMDLIKNHHKLNRITKFHILLIFYCYIHLLVNILCSIILIMIARKNYPGGEALTRLNHMDHLIHRTDVHVHICNLAAQTGVTRFLEENNQWIYNKTEGLETNFNVLNSSNFTHLISELSIEIINRELSSFKQILQIDCFHGIQFYPSWYFWNIIHINIHPCLFIYERKTFV</sequence>
<dbReference type="GO" id="GO:0005789">
    <property type="term" value="C:endoplasmic reticulum membrane"/>
    <property type="evidence" value="ECO:0007669"/>
    <property type="project" value="UniProtKB-SubCell"/>
</dbReference>
<feature type="transmembrane region" description="Helical" evidence="12">
    <location>
        <begin position="376"/>
        <end position="400"/>
    </location>
</feature>
<feature type="transmembrane region" description="Helical" evidence="12">
    <location>
        <begin position="168"/>
        <end position="194"/>
    </location>
</feature>
<feature type="transmembrane region" description="Helical" evidence="12">
    <location>
        <begin position="93"/>
        <end position="112"/>
    </location>
</feature>
<evidence type="ECO:0000313" key="13">
    <source>
        <dbReference type="Proteomes" id="UP000050790"/>
    </source>
</evidence>
<feature type="transmembrane region" description="Helical" evidence="12">
    <location>
        <begin position="12"/>
        <end position="29"/>
    </location>
</feature>
<dbReference type="WBParaSite" id="SMRG1_58180.1">
    <property type="protein sequence ID" value="SMRG1_58180.1"/>
    <property type="gene ID" value="SMRG1_58180"/>
</dbReference>
<keyword evidence="9 12" id="KW-0472">Membrane</keyword>
<feature type="transmembrane region" description="Helical" evidence="12">
    <location>
        <begin position="63"/>
        <end position="81"/>
    </location>
</feature>
<reference evidence="14" key="1">
    <citation type="submission" date="2023-11" db="UniProtKB">
        <authorList>
            <consortium name="WormBaseParasite"/>
        </authorList>
    </citation>
    <scope>IDENTIFICATION</scope>
</reference>
<accession>A0AA85A152</accession>
<keyword evidence="7 12" id="KW-0256">Endoplasmic reticulum</keyword>
<feature type="transmembrane region" description="Helical" evidence="12">
    <location>
        <begin position="206"/>
        <end position="229"/>
    </location>
</feature>
<protein>
    <recommendedName>
        <fullName evidence="12">Mannosyltransferase</fullName>
        <ecNumber evidence="12">2.4.1.-</ecNumber>
    </recommendedName>
</protein>
<keyword evidence="6 12" id="KW-0812">Transmembrane</keyword>
<feature type="transmembrane region" description="Helical" evidence="12">
    <location>
        <begin position="299"/>
        <end position="320"/>
    </location>
</feature>
<organism evidence="13 14">
    <name type="scientific">Schistosoma margrebowiei</name>
    <dbReference type="NCBI Taxonomy" id="48269"/>
    <lineage>
        <taxon>Eukaryota</taxon>
        <taxon>Metazoa</taxon>
        <taxon>Spiralia</taxon>
        <taxon>Lophotrochozoa</taxon>
        <taxon>Platyhelminthes</taxon>
        <taxon>Trematoda</taxon>
        <taxon>Digenea</taxon>
        <taxon>Strigeidida</taxon>
        <taxon>Schistosomatoidea</taxon>
        <taxon>Schistosomatidae</taxon>
        <taxon>Schistosoma</taxon>
    </lineage>
</organism>
<dbReference type="Pfam" id="PF03901">
    <property type="entry name" value="Glyco_transf_22"/>
    <property type="match status" value="1"/>
</dbReference>
<evidence type="ECO:0000256" key="1">
    <source>
        <dbReference type="ARBA" id="ARBA00004477"/>
    </source>
</evidence>
<feature type="transmembrane region" description="Helical" evidence="12">
    <location>
        <begin position="269"/>
        <end position="287"/>
    </location>
</feature>
<evidence type="ECO:0000256" key="5">
    <source>
        <dbReference type="ARBA" id="ARBA00022679"/>
    </source>
</evidence>
<comment type="function">
    <text evidence="10">Mannosyltransferase that operates in the biosynthetic pathway of dolichol-linked oligosaccharides, the glycan precursors employed in protein asparagine (N)-glycosylation. The assembly of dolichol-linked oligosaccharides begins on the cytosolic side of the endoplasmic reticulum membrane and finishes in its lumen. The sequential addition of sugars to dolichol pyrophosphate produces dolichol-linked oligosaccharides containing fourteen sugars, including two GlcNAcs, nine mannoses and three glucoses. Once assembled, the oligosaccharide is transferred from the lipid to nascent proteins by oligosaccharyltransferases. In the lumen of the endoplasmic reticulum, adds the eighth mannose residue in an alpha-1,6 linkage onto Man(7)GlcNAc(2)-PP-dolichol to produce Man(8)GlcNAc(2)-PP-dolichol.</text>
</comment>
<evidence type="ECO:0000256" key="7">
    <source>
        <dbReference type="ARBA" id="ARBA00022824"/>
    </source>
</evidence>
<dbReference type="GO" id="GO:0052917">
    <property type="term" value="F:dol-P-Man:Man(7)GlcNAc(2)-PP-Dol alpha-1,6-mannosyltransferase activity"/>
    <property type="evidence" value="ECO:0007669"/>
    <property type="project" value="UniProtKB-EC"/>
</dbReference>
<keyword evidence="8 12" id="KW-1133">Transmembrane helix</keyword>
<dbReference type="AlphaFoldDB" id="A0AA85A152"/>
<dbReference type="PANTHER" id="PTHR22760">
    <property type="entry name" value="GLYCOSYLTRANSFERASE"/>
    <property type="match status" value="1"/>
</dbReference>
<dbReference type="GO" id="GO:0006487">
    <property type="term" value="P:protein N-linked glycosylation"/>
    <property type="evidence" value="ECO:0007669"/>
    <property type="project" value="TreeGrafter"/>
</dbReference>
<dbReference type="EC" id="2.4.1.-" evidence="12"/>
<comment type="similarity">
    <text evidence="3 12">Belongs to the glycosyltransferase 22 family.</text>
</comment>